<dbReference type="GO" id="GO:0003676">
    <property type="term" value="F:nucleic acid binding"/>
    <property type="evidence" value="ECO:0007669"/>
    <property type="project" value="InterPro"/>
</dbReference>
<dbReference type="RefSeq" id="XP_007728075.1">
    <property type="nucleotide sequence ID" value="XM_007729885.1"/>
</dbReference>
<feature type="region of interest" description="Disordered" evidence="1">
    <location>
        <begin position="182"/>
        <end position="213"/>
    </location>
</feature>
<dbReference type="InterPro" id="IPR039146">
    <property type="entry name" value="GPANK1"/>
</dbReference>
<dbReference type="HOGENOM" id="CLU_079943_0_0_1"/>
<comment type="caution">
    <text evidence="3">The sequence shown here is derived from an EMBL/GenBank/DDBJ whole genome shotgun (WGS) entry which is preliminary data.</text>
</comment>
<feature type="domain" description="G-patch" evidence="2">
    <location>
        <begin position="148"/>
        <end position="196"/>
    </location>
</feature>
<organism evidence="3 4">
    <name type="scientific">Capronia coronata CBS 617.96</name>
    <dbReference type="NCBI Taxonomy" id="1182541"/>
    <lineage>
        <taxon>Eukaryota</taxon>
        <taxon>Fungi</taxon>
        <taxon>Dikarya</taxon>
        <taxon>Ascomycota</taxon>
        <taxon>Pezizomycotina</taxon>
        <taxon>Eurotiomycetes</taxon>
        <taxon>Chaetothyriomycetidae</taxon>
        <taxon>Chaetothyriales</taxon>
        <taxon>Herpotrichiellaceae</taxon>
        <taxon>Capronia</taxon>
    </lineage>
</organism>
<evidence type="ECO:0000313" key="3">
    <source>
        <dbReference type="EMBL" id="EXJ78627.1"/>
    </source>
</evidence>
<dbReference type="OrthoDB" id="20282at2759"/>
<dbReference type="Proteomes" id="UP000019484">
    <property type="component" value="Unassembled WGS sequence"/>
</dbReference>
<dbReference type="eggNOG" id="ENOG502SZVD">
    <property type="taxonomic scope" value="Eukaryota"/>
</dbReference>
<proteinExistence type="predicted"/>
<evidence type="ECO:0000259" key="2">
    <source>
        <dbReference type="PROSITE" id="PS50174"/>
    </source>
</evidence>
<gene>
    <name evidence="3" type="ORF">A1O1_09028</name>
</gene>
<dbReference type="GeneID" id="19163874"/>
<protein>
    <recommendedName>
        <fullName evidence="2">G-patch domain-containing protein</fullName>
    </recommendedName>
</protein>
<dbReference type="STRING" id="1182541.W9XDS3"/>
<dbReference type="PANTHER" id="PTHR20923:SF1">
    <property type="entry name" value="G PATCH DOMAIN AND ANKYRIN REPEAT-CONTAINING PROTEIN 1"/>
    <property type="match status" value="1"/>
</dbReference>
<name>W9XDS3_9EURO</name>
<keyword evidence="4" id="KW-1185">Reference proteome</keyword>
<dbReference type="PROSITE" id="PS50174">
    <property type="entry name" value="G_PATCH"/>
    <property type="match status" value="1"/>
</dbReference>
<sequence length="254" mass="27977">MADENEDYFLPVEDQRVFGAGIRRKKITFVPASSSDSIIQEGTVPKPKSTSSSAERYLSIVLPKSVNEKDNTEEQDTPESGAYAGGRTEAGEQGHGGPGSSEDVASICPVCKLPLPSPNDQEAIEAHESSIAHQLSLEHSHPPSHLDREHVGLRYLTTYGWDPDSRKGLGARQEGITIPIKPKEKKNTAGLRETAGEDGGRITKRKAATKKEEKVVRLNAKQVRLKEMEMKKKAERLRRTFYGPSLEQYLGLNS</sequence>
<dbReference type="PANTHER" id="PTHR20923">
    <property type="entry name" value="BAT4 PROTEIN-RELATED"/>
    <property type="match status" value="1"/>
</dbReference>
<feature type="region of interest" description="Disordered" evidence="1">
    <location>
        <begin position="33"/>
        <end position="104"/>
    </location>
</feature>
<dbReference type="AlphaFoldDB" id="W9XDS3"/>
<reference evidence="3 4" key="1">
    <citation type="submission" date="2013-03" db="EMBL/GenBank/DDBJ databases">
        <title>The Genome Sequence of Capronia coronata CBS 617.96.</title>
        <authorList>
            <consortium name="The Broad Institute Genomics Platform"/>
            <person name="Cuomo C."/>
            <person name="de Hoog S."/>
            <person name="Gorbushina A."/>
            <person name="Walker B."/>
            <person name="Young S.K."/>
            <person name="Zeng Q."/>
            <person name="Gargeya S."/>
            <person name="Fitzgerald M."/>
            <person name="Haas B."/>
            <person name="Abouelleil A."/>
            <person name="Allen A.W."/>
            <person name="Alvarado L."/>
            <person name="Arachchi H.M."/>
            <person name="Berlin A.M."/>
            <person name="Chapman S.B."/>
            <person name="Gainer-Dewar J."/>
            <person name="Goldberg J."/>
            <person name="Griggs A."/>
            <person name="Gujja S."/>
            <person name="Hansen M."/>
            <person name="Howarth C."/>
            <person name="Imamovic A."/>
            <person name="Ireland A."/>
            <person name="Larimer J."/>
            <person name="McCowan C."/>
            <person name="Murphy C."/>
            <person name="Pearson M."/>
            <person name="Poon T.W."/>
            <person name="Priest M."/>
            <person name="Roberts A."/>
            <person name="Saif S."/>
            <person name="Shea T."/>
            <person name="Sisk P."/>
            <person name="Sykes S."/>
            <person name="Wortman J."/>
            <person name="Nusbaum C."/>
            <person name="Birren B."/>
        </authorList>
    </citation>
    <scope>NUCLEOTIDE SEQUENCE [LARGE SCALE GENOMIC DNA]</scope>
    <source>
        <strain evidence="3 4">CBS 617.96</strain>
    </source>
</reference>
<evidence type="ECO:0000313" key="4">
    <source>
        <dbReference type="Proteomes" id="UP000019484"/>
    </source>
</evidence>
<evidence type="ECO:0000256" key="1">
    <source>
        <dbReference type="SAM" id="MobiDB-lite"/>
    </source>
</evidence>
<dbReference type="Pfam" id="PF01585">
    <property type="entry name" value="G-patch"/>
    <property type="match status" value="1"/>
</dbReference>
<accession>W9XDS3</accession>
<dbReference type="InterPro" id="IPR000467">
    <property type="entry name" value="G_patch_dom"/>
</dbReference>
<dbReference type="EMBL" id="AMWN01000011">
    <property type="protein sequence ID" value="EXJ78627.1"/>
    <property type="molecule type" value="Genomic_DNA"/>
</dbReference>